<evidence type="ECO:0000256" key="5">
    <source>
        <dbReference type="ARBA" id="ARBA00022989"/>
    </source>
</evidence>
<keyword evidence="5 7" id="KW-1133">Transmembrane helix</keyword>
<accession>A0A0B5QTK9</accession>
<dbReference type="AlphaFoldDB" id="A0A0B5QTK9"/>
<dbReference type="EMBL" id="CP010086">
    <property type="protein sequence ID" value="AJH00169.1"/>
    <property type="molecule type" value="Genomic_DNA"/>
</dbReference>
<reference evidence="10" key="1">
    <citation type="submission" date="2014-12" db="EMBL/GenBank/DDBJ databases">
        <title>Genome sequence of Clostridium beijerinckii strain 59B.</title>
        <authorList>
            <person name="Little G.T."/>
            <person name="Minton N.P."/>
        </authorList>
    </citation>
    <scope>NUCLEOTIDE SEQUENCE [LARGE SCALE GENOMIC DNA]</scope>
    <source>
        <strain evidence="10">59B</strain>
    </source>
</reference>
<dbReference type="PANTHER" id="PTHR43163">
    <property type="entry name" value="DIPEPTIDE TRANSPORT SYSTEM PERMEASE PROTEIN DPPB-RELATED"/>
    <property type="match status" value="1"/>
</dbReference>
<dbReference type="GO" id="GO:0005886">
    <property type="term" value="C:plasma membrane"/>
    <property type="evidence" value="ECO:0007669"/>
    <property type="project" value="UniProtKB-SubCell"/>
</dbReference>
<dbReference type="KEGG" id="cbei:LF65_03612"/>
<evidence type="ECO:0000256" key="6">
    <source>
        <dbReference type="ARBA" id="ARBA00023136"/>
    </source>
</evidence>
<evidence type="ECO:0000256" key="2">
    <source>
        <dbReference type="ARBA" id="ARBA00022448"/>
    </source>
</evidence>
<proteinExistence type="inferred from homology"/>
<feature type="transmembrane region" description="Helical" evidence="7">
    <location>
        <begin position="102"/>
        <end position="123"/>
    </location>
</feature>
<dbReference type="Pfam" id="PF19300">
    <property type="entry name" value="BPD_transp_1_N"/>
    <property type="match status" value="1"/>
</dbReference>
<feature type="transmembrane region" description="Helical" evidence="7">
    <location>
        <begin position="9"/>
        <end position="29"/>
    </location>
</feature>
<keyword evidence="6 7" id="KW-0472">Membrane</keyword>
<keyword evidence="3" id="KW-1003">Cell membrane</keyword>
<dbReference type="Proteomes" id="UP000031866">
    <property type="component" value="Chromosome"/>
</dbReference>
<evidence type="ECO:0000256" key="1">
    <source>
        <dbReference type="ARBA" id="ARBA00004651"/>
    </source>
</evidence>
<dbReference type="Pfam" id="PF00528">
    <property type="entry name" value="BPD_transp_1"/>
    <property type="match status" value="1"/>
</dbReference>
<dbReference type="STRING" id="1520.LF65_03612"/>
<name>A0A0B5QTK9_CLOBE</name>
<evidence type="ECO:0000313" key="10">
    <source>
        <dbReference type="Proteomes" id="UP000031866"/>
    </source>
</evidence>
<organism evidence="9 10">
    <name type="scientific">Clostridium beijerinckii</name>
    <name type="common">Clostridium MP</name>
    <dbReference type="NCBI Taxonomy" id="1520"/>
    <lineage>
        <taxon>Bacteria</taxon>
        <taxon>Bacillati</taxon>
        <taxon>Bacillota</taxon>
        <taxon>Clostridia</taxon>
        <taxon>Eubacteriales</taxon>
        <taxon>Clostridiaceae</taxon>
        <taxon>Clostridium</taxon>
    </lineage>
</organism>
<dbReference type="InterPro" id="IPR045621">
    <property type="entry name" value="BPD_transp_1_N"/>
</dbReference>
<evidence type="ECO:0000256" key="4">
    <source>
        <dbReference type="ARBA" id="ARBA00022692"/>
    </source>
</evidence>
<dbReference type="Gene3D" id="1.10.3720.10">
    <property type="entry name" value="MetI-like"/>
    <property type="match status" value="1"/>
</dbReference>
<comment type="similarity">
    <text evidence="7">Belongs to the binding-protein-dependent transport system permease family.</text>
</comment>
<keyword evidence="4 7" id="KW-0812">Transmembrane</keyword>
<keyword evidence="2 7" id="KW-0813">Transport</keyword>
<feature type="transmembrane region" description="Helical" evidence="7">
    <location>
        <begin position="274"/>
        <end position="300"/>
    </location>
</feature>
<feature type="transmembrane region" description="Helical" evidence="7">
    <location>
        <begin position="228"/>
        <end position="254"/>
    </location>
</feature>
<sequence>MKKYIGKRILMMIPVLLGVAFLIFAIMNFTPGDPASIILGANATPDTINELHRKLGLDQPFLSRFFNYIKGIVTRFDFGTSYINGSDVKHEILVRFGYTFRVAILSMIFALGFGIPLGITAAVNRNTWKDTSSMTVALLGISMPTFWFAQIMSIVFALKLGLFPASGVGGFKHYVLPCLAVSMMGIACMARQTRSSMLEVIRSDYITTARAKGQEERKVIYKHALRNALIPVVTQAGATFGILLGGTLVAETVFSIPGLGTYMVTAINSRDYPAIQSAVIFIAAVFGMVMLLVDILYTVIDPRIRAEFTKGGNK</sequence>
<dbReference type="GO" id="GO:0055085">
    <property type="term" value="P:transmembrane transport"/>
    <property type="evidence" value="ECO:0007669"/>
    <property type="project" value="InterPro"/>
</dbReference>
<dbReference type="SUPFAM" id="SSF161098">
    <property type="entry name" value="MetI-like"/>
    <property type="match status" value="1"/>
</dbReference>
<protein>
    <submittedName>
        <fullName evidence="9">Peptide ABC transporter permease</fullName>
    </submittedName>
</protein>
<dbReference type="PANTHER" id="PTHR43163:SF6">
    <property type="entry name" value="DIPEPTIDE TRANSPORT SYSTEM PERMEASE PROTEIN DPPB-RELATED"/>
    <property type="match status" value="1"/>
</dbReference>
<comment type="subcellular location">
    <subcellularLocation>
        <location evidence="1 7">Cell membrane</location>
        <topology evidence="1 7">Multi-pass membrane protein</topology>
    </subcellularLocation>
</comment>
<dbReference type="PROSITE" id="PS50928">
    <property type="entry name" value="ABC_TM1"/>
    <property type="match status" value="1"/>
</dbReference>
<evidence type="ECO:0000313" key="9">
    <source>
        <dbReference type="EMBL" id="AJH00169.1"/>
    </source>
</evidence>
<dbReference type="InterPro" id="IPR035906">
    <property type="entry name" value="MetI-like_sf"/>
</dbReference>
<dbReference type="InterPro" id="IPR000515">
    <property type="entry name" value="MetI-like"/>
</dbReference>
<dbReference type="OrthoDB" id="9773221at2"/>
<feature type="transmembrane region" description="Helical" evidence="7">
    <location>
        <begin position="170"/>
        <end position="190"/>
    </location>
</feature>
<evidence type="ECO:0000256" key="3">
    <source>
        <dbReference type="ARBA" id="ARBA00022475"/>
    </source>
</evidence>
<evidence type="ECO:0000259" key="8">
    <source>
        <dbReference type="PROSITE" id="PS50928"/>
    </source>
</evidence>
<feature type="domain" description="ABC transmembrane type-1" evidence="8">
    <location>
        <begin position="96"/>
        <end position="297"/>
    </location>
</feature>
<gene>
    <name evidence="9" type="ORF">LF65_03612</name>
</gene>
<evidence type="ECO:0000256" key="7">
    <source>
        <dbReference type="RuleBase" id="RU363032"/>
    </source>
</evidence>
<feature type="transmembrane region" description="Helical" evidence="7">
    <location>
        <begin position="135"/>
        <end position="158"/>
    </location>
</feature>
<dbReference type="RefSeq" id="WP_041897788.1">
    <property type="nucleotide sequence ID" value="NZ_CP010086.2"/>
</dbReference>
<dbReference type="CDD" id="cd06261">
    <property type="entry name" value="TM_PBP2"/>
    <property type="match status" value="1"/>
</dbReference>